<dbReference type="EMBL" id="AQFT01000085">
    <property type="protein sequence ID" value="EMZ26119.1"/>
    <property type="molecule type" value="Genomic_DNA"/>
</dbReference>
<dbReference type="STRING" id="1235802.C823_02612"/>
<feature type="transmembrane region" description="Helical" evidence="2">
    <location>
        <begin position="12"/>
        <end position="29"/>
    </location>
</feature>
<keyword evidence="2" id="KW-1133">Transmembrane helix</keyword>
<comment type="caution">
    <text evidence="3">The sequence shown here is derived from an EMBL/GenBank/DDBJ whole genome shotgun (WGS) entry which is preliminary data.</text>
</comment>
<protein>
    <submittedName>
        <fullName evidence="3">Uncharacterized protein</fullName>
    </submittedName>
</protein>
<dbReference type="HOGENOM" id="CLU_955607_0_0_9"/>
<sequence>MADVFQQYQGDSLYLAAFAVSVALLWWKEHRTGQGTTGKKAAAALLLSVVFVFNEIAYRIVGKITNATSYYRFFWMLPILFFIAYQITERFTGGNKRQIVLAAAAFVACLSVGANLFFLNRANINRPKNIYGLDPDAITIAEELMADWNGEQNGHKELPTAAFDMYLEYQVRTYEPRILWGISRNAYLYQAQNGYDYKKYVRQQHMIAAVNEGIKKDSRTLRRSLDKSGVDYLVIRTAFDMDGYLSQISVLPIAQSENYTLYKVSSCEPEMEPSAGPNGYDQGMERKDMCG</sequence>
<keyword evidence="2" id="KW-0812">Transmembrane</keyword>
<keyword evidence="4" id="KW-1185">Reference proteome</keyword>
<proteinExistence type="predicted"/>
<feature type="transmembrane region" description="Helical" evidence="2">
    <location>
        <begin position="99"/>
        <end position="119"/>
    </location>
</feature>
<evidence type="ECO:0000256" key="1">
    <source>
        <dbReference type="SAM" id="MobiDB-lite"/>
    </source>
</evidence>
<reference evidence="3 4" key="1">
    <citation type="journal article" date="2014" name="Genome Announc.">
        <title>Draft genome sequences of the altered schaedler flora, a defined bacterial community from gnotobiotic mice.</title>
        <authorList>
            <person name="Wannemuehler M.J."/>
            <person name="Overstreet A.M."/>
            <person name="Ward D.V."/>
            <person name="Phillips G.J."/>
        </authorList>
    </citation>
    <scope>NUCLEOTIDE SEQUENCE [LARGE SCALE GENOMIC DNA]</scope>
    <source>
        <strain evidence="3 4">ASF492</strain>
    </source>
</reference>
<evidence type="ECO:0000313" key="4">
    <source>
        <dbReference type="Proteomes" id="UP000012589"/>
    </source>
</evidence>
<dbReference type="Proteomes" id="UP000012589">
    <property type="component" value="Unassembled WGS sequence"/>
</dbReference>
<dbReference type="AlphaFoldDB" id="N2ANT4"/>
<organism evidence="3 4">
    <name type="scientific">Eubacterium plexicaudatum ASF492</name>
    <dbReference type="NCBI Taxonomy" id="1235802"/>
    <lineage>
        <taxon>Bacteria</taxon>
        <taxon>Bacillati</taxon>
        <taxon>Bacillota</taxon>
        <taxon>Clostridia</taxon>
        <taxon>Eubacteriales</taxon>
        <taxon>Eubacteriaceae</taxon>
        <taxon>Eubacterium</taxon>
    </lineage>
</organism>
<dbReference type="OrthoDB" id="2066638at2"/>
<dbReference type="PATRIC" id="fig|1235802.3.peg.2762"/>
<name>N2ANT4_9FIRM</name>
<evidence type="ECO:0000313" key="3">
    <source>
        <dbReference type="EMBL" id="EMZ26119.1"/>
    </source>
</evidence>
<accession>N2ANT4</accession>
<feature type="transmembrane region" description="Helical" evidence="2">
    <location>
        <begin position="41"/>
        <end position="58"/>
    </location>
</feature>
<gene>
    <name evidence="3" type="ORF">C823_02612</name>
</gene>
<keyword evidence="2" id="KW-0472">Membrane</keyword>
<evidence type="ECO:0000256" key="2">
    <source>
        <dbReference type="SAM" id="Phobius"/>
    </source>
</evidence>
<feature type="transmembrane region" description="Helical" evidence="2">
    <location>
        <begin position="70"/>
        <end position="87"/>
    </location>
</feature>
<feature type="region of interest" description="Disordered" evidence="1">
    <location>
        <begin position="271"/>
        <end position="291"/>
    </location>
</feature>